<dbReference type="AlphaFoldDB" id="A0AAV7THP1"/>
<evidence type="ECO:0000313" key="3">
    <source>
        <dbReference type="Proteomes" id="UP001066276"/>
    </source>
</evidence>
<keyword evidence="3" id="KW-1185">Reference proteome</keyword>
<proteinExistence type="predicted"/>
<organism evidence="2 3">
    <name type="scientific">Pleurodeles waltl</name>
    <name type="common">Iberian ribbed newt</name>
    <dbReference type="NCBI Taxonomy" id="8319"/>
    <lineage>
        <taxon>Eukaryota</taxon>
        <taxon>Metazoa</taxon>
        <taxon>Chordata</taxon>
        <taxon>Craniata</taxon>
        <taxon>Vertebrata</taxon>
        <taxon>Euteleostomi</taxon>
        <taxon>Amphibia</taxon>
        <taxon>Batrachia</taxon>
        <taxon>Caudata</taxon>
        <taxon>Salamandroidea</taxon>
        <taxon>Salamandridae</taxon>
        <taxon>Pleurodelinae</taxon>
        <taxon>Pleurodeles</taxon>
    </lineage>
</organism>
<sequence length="152" mass="15824">MLSRSPLCTQGCRGGSGSRRGEAQSLASMPTGPGSEDGLLRRDDTLGGQTMRKWPPNPSPNAQILPSTTESDMKQIMALPSPPPAYYRASDGCNRAPGSAALSAQEATAAPTLSLAHKYIRSSAAPSPWLEGLRADVLGFSPVCQLATLSPS</sequence>
<feature type="region of interest" description="Disordered" evidence="1">
    <location>
        <begin position="1"/>
        <end position="70"/>
    </location>
</feature>
<name>A0AAV7THP1_PLEWA</name>
<gene>
    <name evidence="2" type="ORF">NDU88_001372</name>
</gene>
<dbReference type="Proteomes" id="UP001066276">
    <property type="component" value="Chromosome 3_2"/>
</dbReference>
<protein>
    <submittedName>
        <fullName evidence="2">Uncharacterized protein</fullName>
    </submittedName>
</protein>
<feature type="compositionally biased region" description="Polar residues" evidence="1">
    <location>
        <begin position="60"/>
        <end position="70"/>
    </location>
</feature>
<evidence type="ECO:0000313" key="2">
    <source>
        <dbReference type="EMBL" id="KAJ1176089.1"/>
    </source>
</evidence>
<evidence type="ECO:0000256" key="1">
    <source>
        <dbReference type="SAM" id="MobiDB-lite"/>
    </source>
</evidence>
<comment type="caution">
    <text evidence="2">The sequence shown here is derived from an EMBL/GenBank/DDBJ whole genome shotgun (WGS) entry which is preliminary data.</text>
</comment>
<reference evidence="2" key="1">
    <citation type="journal article" date="2022" name="bioRxiv">
        <title>Sequencing and chromosome-scale assembly of the giantPleurodeles waltlgenome.</title>
        <authorList>
            <person name="Brown T."/>
            <person name="Elewa A."/>
            <person name="Iarovenko S."/>
            <person name="Subramanian E."/>
            <person name="Araus A.J."/>
            <person name="Petzold A."/>
            <person name="Susuki M."/>
            <person name="Suzuki K.-i.T."/>
            <person name="Hayashi T."/>
            <person name="Toyoda A."/>
            <person name="Oliveira C."/>
            <person name="Osipova E."/>
            <person name="Leigh N.D."/>
            <person name="Simon A."/>
            <person name="Yun M.H."/>
        </authorList>
    </citation>
    <scope>NUCLEOTIDE SEQUENCE</scope>
    <source>
        <strain evidence="2">20211129_DDA</strain>
        <tissue evidence="2">Liver</tissue>
    </source>
</reference>
<accession>A0AAV7THP1</accession>
<dbReference type="EMBL" id="JANPWB010000006">
    <property type="protein sequence ID" value="KAJ1176089.1"/>
    <property type="molecule type" value="Genomic_DNA"/>
</dbReference>